<organism evidence="4 5">
    <name type="scientific">Mesobacillus selenatarsenatis</name>
    <dbReference type="NCBI Taxonomy" id="388741"/>
    <lineage>
        <taxon>Bacteria</taxon>
        <taxon>Bacillati</taxon>
        <taxon>Bacillota</taxon>
        <taxon>Bacilli</taxon>
        <taxon>Bacillales</taxon>
        <taxon>Bacillaceae</taxon>
        <taxon>Mesobacillus</taxon>
    </lineage>
</organism>
<proteinExistence type="predicted"/>
<dbReference type="InterPro" id="IPR000182">
    <property type="entry name" value="GNAT_dom"/>
</dbReference>
<dbReference type="RefSeq" id="WP_167830511.1">
    <property type="nucleotide sequence ID" value="NZ_JAAVUM010000001.1"/>
</dbReference>
<dbReference type="PROSITE" id="PS51186">
    <property type="entry name" value="GNAT"/>
    <property type="match status" value="1"/>
</dbReference>
<dbReference type="SUPFAM" id="SSF55729">
    <property type="entry name" value="Acyl-CoA N-acyltransferases (Nat)"/>
    <property type="match status" value="1"/>
</dbReference>
<evidence type="ECO:0000256" key="2">
    <source>
        <dbReference type="ARBA" id="ARBA00023315"/>
    </source>
</evidence>
<dbReference type="EMBL" id="JAAVUM010000001">
    <property type="protein sequence ID" value="NKE03979.1"/>
    <property type="molecule type" value="Genomic_DNA"/>
</dbReference>
<gene>
    <name evidence="4" type="ORF">GWK17_00580</name>
</gene>
<dbReference type="Gene3D" id="3.40.630.30">
    <property type="match status" value="1"/>
</dbReference>
<evidence type="ECO:0000259" key="3">
    <source>
        <dbReference type="PROSITE" id="PS51186"/>
    </source>
</evidence>
<keyword evidence="1 4" id="KW-0808">Transferase</keyword>
<accession>A0A846TAY1</accession>
<dbReference type="Pfam" id="PF00583">
    <property type="entry name" value="Acetyltransf_1"/>
    <property type="match status" value="1"/>
</dbReference>
<dbReference type="InterPro" id="IPR016181">
    <property type="entry name" value="Acyl_CoA_acyltransferase"/>
</dbReference>
<sequence length="188" mass="22165">MLTVEIRRPKPEDREKLNDFFRTVITDTFIQEGIGDQLDDLNEEIKGKRRYLESDYLSNGENRYFLIAFQGDKIIGSIEYGPANEIIKEWTNISNDRFLEVGTVFVHPDYQRNGVGNLLLKAMYDTLHQRGIEEFWLDSGYKRAQSIWKKKFGEPEVLLKDYWGEYFDHMIWRVRVSEVNPTDSGGNR</sequence>
<keyword evidence="2" id="KW-0012">Acyltransferase</keyword>
<dbReference type="PANTHER" id="PTHR43877">
    <property type="entry name" value="AMINOALKYLPHOSPHONATE N-ACETYLTRANSFERASE-RELATED-RELATED"/>
    <property type="match status" value="1"/>
</dbReference>
<dbReference type="InterPro" id="IPR050832">
    <property type="entry name" value="Bact_Acetyltransf"/>
</dbReference>
<protein>
    <submittedName>
        <fullName evidence="4">GNAT family N-acetyltransferase</fullName>
    </submittedName>
</protein>
<dbReference type="GO" id="GO:0016747">
    <property type="term" value="F:acyltransferase activity, transferring groups other than amino-acyl groups"/>
    <property type="evidence" value="ECO:0007669"/>
    <property type="project" value="InterPro"/>
</dbReference>
<comment type="caution">
    <text evidence="4">The sequence shown here is derived from an EMBL/GenBank/DDBJ whole genome shotgun (WGS) entry which is preliminary data.</text>
</comment>
<dbReference type="AlphaFoldDB" id="A0A846TAY1"/>
<dbReference type="Proteomes" id="UP000587942">
    <property type="component" value="Unassembled WGS sequence"/>
</dbReference>
<evidence type="ECO:0000256" key="1">
    <source>
        <dbReference type="ARBA" id="ARBA00022679"/>
    </source>
</evidence>
<name>A0A846TAY1_9BACI</name>
<evidence type="ECO:0000313" key="5">
    <source>
        <dbReference type="Proteomes" id="UP000587942"/>
    </source>
</evidence>
<feature type="domain" description="N-acetyltransferase" evidence="3">
    <location>
        <begin position="4"/>
        <end position="177"/>
    </location>
</feature>
<evidence type="ECO:0000313" key="4">
    <source>
        <dbReference type="EMBL" id="NKE03979.1"/>
    </source>
</evidence>
<reference evidence="4 5" key="1">
    <citation type="submission" date="2020-03" db="EMBL/GenBank/DDBJ databases">
        <authorList>
            <person name="Sun Q."/>
        </authorList>
    </citation>
    <scope>NUCLEOTIDE SEQUENCE [LARGE SCALE GENOMIC DNA]</scope>
    <source>
        <strain evidence="4 5">KACC 21451</strain>
    </source>
</reference>
<dbReference type="CDD" id="cd04301">
    <property type="entry name" value="NAT_SF"/>
    <property type="match status" value="1"/>
</dbReference>